<dbReference type="EnsemblMetazoa" id="G31726.1">
    <property type="protein sequence ID" value="G31726.1:cds"/>
    <property type="gene ID" value="G31726"/>
</dbReference>
<dbReference type="Proteomes" id="UP000005408">
    <property type="component" value="Unassembled WGS sequence"/>
</dbReference>
<keyword evidence="4" id="KW-1185">Reference proteome</keyword>
<keyword evidence="2" id="KW-0732">Signal</keyword>
<dbReference type="OrthoDB" id="6210714at2759"/>
<evidence type="ECO:0000256" key="1">
    <source>
        <dbReference type="SAM" id="MobiDB-lite"/>
    </source>
</evidence>
<feature type="region of interest" description="Disordered" evidence="1">
    <location>
        <begin position="46"/>
        <end position="105"/>
    </location>
</feature>
<reference evidence="3" key="1">
    <citation type="submission" date="2022-08" db="UniProtKB">
        <authorList>
            <consortium name="EnsemblMetazoa"/>
        </authorList>
    </citation>
    <scope>IDENTIFICATION</scope>
    <source>
        <strain evidence="3">05x7-T-G4-1.051#20</strain>
    </source>
</reference>
<feature type="compositionally biased region" description="Basic and acidic residues" evidence="1">
    <location>
        <begin position="46"/>
        <end position="56"/>
    </location>
</feature>
<proteinExistence type="predicted"/>
<protein>
    <recommendedName>
        <fullName evidence="5">Ig-like domain-containing protein</fullName>
    </recommendedName>
</protein>
<feature type="chain" id="PRO_5036479303" description="Ig-like domain-containing protein" evidence="2">
    <location>
        <begin position="23"/>
        <end position="594"/>
    </location>
</feature>
<sequence>MLKFWILLAAILSGLLLTQCKSRESDSRKLHILWTKYKELKEDVDQLKSLHQKEQSDSSSCSSSSSSSSEEEEDEDDSKEEDGKKEEGYDEDNGGGGSKEENKEQNNYNEYTKFPIRYHQIRLISTGTEYNACTVQIEAPVKTKFICYTENSQFMFPVESTESPPKPIPNPRHEMIGGLHHVTCYSRSGIMQLSAGIEPQYTTFVAVVPASGRNSLNDDLSDLNVEFKEYTNTEHDEYREARVDFRFQNKTTPDNIDGILLWKNESKGTLQWTNDGEQQSINLTTNVSSVSESETMVLLRVPVDEVEEIHGSTSVYLEYRLEVSRGINLRFDMQLLGKTSLLEPLSLTEIAKLNGNRDKTFTENQRGNIQCSFFTNPTAAVDILKKDDKGMNRVLETFRTYYNGIAFAVKIWENVTNDVSGQYLCRATAGSRIVEDEFNVDVVGFVRILNANVIKIDNLVTINIEATAERSKSINMECHVELSDPYELNDAILFRERSIKNDSSLVSSLDTLDEDDNNSLSDYLDEYSPLVIDYARTIEFSTQNDSLKKNISVVLDLEMVPKTPSKVSCTARNIEPDRMQIDDHMTNWITLTII</sequence>
<evidence type="ECO:0000313" key="3">
    <source>
        <dbReference type="EnsemblMetazoa" id="G31726.1:cds"/>
    </source>
</evidence>
<feature type="compositionally biased region" description="Low complexity" evidence="1">
    <location>
        <begin position="57"/>
        <end position="68"/>
    </location>
</feature>
<accession>A0A8W8M857</accession>
<evidence type="ECO:0000256" key="2">
    <source>
        <dbReference type="SAM" id="SignalP"/>
    </source>
</evidence>
<feature type="signal peptide" evidence="2">
    <location>
        <begin position="1"/>
        <end position="22"/>
    </location>
</feature>
<dbReference type="AlphaFoldDB" id="A0A8W8M857"/>
<evidence type="ECO:0008006" key="5">
    <source>
        <dbReference type="Google" id="ProtNLM"/>
    </source>
</evidence>
<name>A0A8W8M857_MAGGI</name>
<evidence type="ECO:0000313" key="4">
    <source>
        <dbReference type="Proteomes" id="UP000005408"/>
    </source>
</evidence>
<organism evidence="3 4">
    <name type="scientific">Magallana gigas</name>
    <name type="common">Pacific oyster</name>
    <name type="synonym">Crassostrea gigas</name>
    <dbReference type="NCBI Taxonomy" id="29159"/>
    <lineage>
        <taxon>Eukaryota</taxon>
        <taxon>Metazoa</taxon>
        <taxon>Spiralia</taxon>
        <taxon>Lophotrochozoa</taxon>
        <taxon>Mollusca</taxon>
        <taxon>Bivalvia</taxon>
        <taxon>Autobranchia</taxon>
        <taxon>Pteriomorphia</taxon>
        <taxon>Ostreida</taxon>
        <taxon>Ostreoidea</taxon>
        <taxon>Ostreidae</taxon>
        <taxon>Magallana</taxon>
    </lineage>
</organism>
<feature type="compositionally biased region" description="Acidic residues" evidence="1">
    <location>
        <begin position="69"/>
        <end position="80"/>
    </location>
</feature>